<dbReference type="GO" id="GO:0006012">
    <property type="term" value="P:galactose metabolic process"/>
    <property type="evidence" value="ECO:0007669"/>
    <property type="project" value="InterPro"/>
</dbReference>
<comment type="cofactor">
    <cofactor evidence="3">
        <name>Fe cation</name>
        <dbReference type="ChEBI" id="CHEBI:24875"/>
    </cofactor>
    <text evidence="3">Binds 1 Fe cation per subunit.</text>
</comment>
<dbReference type="GO" id="GO:0008108">
    <property type="term" value="F:UDP-glucose:hexose-1-phosphate uridylyltransferase activity"/>
    <property type="evidence" value="ECO:0007669"/>
    <property type="project" value="InterPro"/>
</dbReference>
<proteinExistence type="predicted"/>
<feature type="binding site" evidence="2">
    <location>
        <position position="116"/>
    </location>
    <ligand>
        <name>Zn(2+)</name>
        <dbReference type="ChEBI" id="CHEBI:29105"/>
    </ligand>
</feature>
<dbReference type="RefSeq" id="WP_079589641.1">
    <property type="nucleotide sequence ID" value="NZ_FUYN01000003.1"/>
</dbReference>
<keyword evidence="5" id="KW-0548">Nucleotidyltransferase</keyword>
<feature type="binding site" evidence="2">
    <location>
        <position position="49"/>
    </location>
    <ligand>
        <name>Zn(2+)</name>
        <dbReference type="ChEBI" id="CHEBI:29105"/>
    </ligand>
</feature>
<keyword evidence="2" id="KW-0479">Metal-binding</keyword>
<feature type="binding site" evidence="3">
    <location>
        <position position="297"/>
    </location>
    <ligand>
        <name>Fe cation</name>
        <dbReference type="ChEBI" id="CHEBI:24875"/>
    </ligand>
</feature>
<comment type="cofactor">
    <cofactor evidence="2">
        <name>Zn(2+)</name>
        <dbReference type="ChEBI" id="CHEBI:29105"/>
    </cofactor>
    <text evidence="2">Binds 1 zinc ion per subunit.</text>
</comment>
<accession>A0A1T5BQT0</accession>
<feature type="binding site" evidence="2">
    <location>
        <position position="167"/>
    </location>
    <ligand>
        <name>Zn(2+)</name>
        <dbReference type="ChEBI" id="CHEBI:29105"/>
    </ligand>
</feature>
<dbReference type="PANTHER" id="PTHR42763:SF2">
    <property type="entry name" value="ADP-GLUCOSE PHOSPHORYLASE"/>
    <property type="match status" value="1"/>
</dbReference>
<dbReference type="PIRSF" id="PIRSF000808">
    <property type="entry name" value="GalT"/>
    <property type="match status" value="1"/>
</dbReference>
<dbReference type="InterPro" id="IPR032576">
    <property type="entry name" value="DUF4921"/>
</dbReference>
<organism evidence="5 6">
    <name type="scientific">Acetoanaerobium noterae</name>
    <dbReference type="NCBI Taxonomy" id="745369"/>
    <lineage>
        <taxon>Bacteria</taxon>
        <taxon>Bacillati</taxon>
        <taxon>Bacillota</taxon>
        <taxon>Clostridia</taxon>
        <taxon>Peptostreptococcales</taxon>
        <taxon>Filifactoraceae</taxon>
        <taxon>Acetoanaerobium</taxon>
    </lineage>
</organism>
<dbReference type="InterPro" id="IPR001937">
    <property type="entry name" value="GalP_UDPtransf1"/>
</dbReference>
<dbReference type="Proteomes" id="UP000243406">
    <property type="component" value="Unassembled WGS sequence"/>
</dbReference>
<feature type="binding site" evidence="3">
    <location>
        <position position="281"/>
    </location>
    <ligand>
        <name>Fe cation</name>
        <dbReference type="ChEBI" id="CHEBI:24875"/>
    </ligand>
</feature>
<keyword evidence="2" id="KW-0862">Zinc</keyword>
<dbReference type="EMBL" id="FUYN01000003">
    <property type="protein sequence ID" value="SKB49732.1"/>
    <property type="molecule type" value="Genomic_DNA"/>
</dbReference>
<dbReference type="InterPro" id="IPR036265">
    <property type="entry name" value="HIT-like_sf"/>
</dbReference>
<dbReference type="InterPro" id="IPR053177">
    <property type="entry name" value="ADP-glucose_phosphorylase"/>
</dbReference>
<feature type="binding site" evidence="3">
    <location>
        <position position="295"/>
    </location>
    <ligand>
        <name>Fe cation</name>
        <dbReference type="ChEBI" id="CHEBI:24875"/>
    </ligand>
</feature>
<feature type="domain" description="DUF4921" evidence="4">
    <location>
        <begin position="124"/>
        <end position="336"/>
    </location>
</feature>
<evidence type="ECO:0000313" key="5">
    <source>
        <dbReference type="EMBL" id="SKB49732.1"/>
    </source>
</evidence>
<keyword evidence="5" id="KW-0808">Transferase</keyword>
<name>A0A1T5BQT0_9FIRM</name>
<dbReference type="OrthoDB" id="9769064at2"/>
<dbReference type="Gene3D" id="3.30.428.10">
    <property type="entry name" value="HIT-like"/>
    <property type="match status" value="2"/>
</dbReference>
<keyword evidence="6" id="KW-1185">Reference proteome</keyword>
<feature type="binding site" evidence="3">
    <location>
        <position position="185"/>
    </location>
    <ligand>
        <name>Fe cation</name>
        <dbReference type="ChEBI" id="CHEBI:24875"/>
    </ligand>
</feature>
<dbReference type="SUPFAM" id="SSF54197">
    <property type="entry name" value="HIT-like"/>
    <property type="match status" value="2"/>
</dbReference>
<evidence type="ECO:0000259" key="4">
    <source>
        <dbReference type="Pfam" id="PF16268"/>
    </source>
</evidence>
<keyword evidence="3" id="KW-0408">Iron</keyword>
<gene>
    <name evidence="5" type="ORF">SAMN02745120_1818</name>
</gene>
<dbReference type="PANTHER" id="PTHR42763">
    <property type="entry name" value="ADP-GLUCOSE PHOSPHORYLASE"/>
    <property type="match status" value="1"/>
</dbReference>
<sequence length="339" mass="39553">MSEIRIDPITGRHVIFAVERDLRPTDLWNLAKEVNPMSELDYVQKCPFCKGNESATPEEILKVPDSEDWKVRVFPNKFPAIKSMDDENMQSSKPHSIYEKYSGIGTHEVIVESPFHNTNYFTMNLEDFTIFIEAMVLRYKAIISNKDIEYVSFFKNHQKLAGASLFHPHSQLIGLNSVPDFVKYEVEGSKTFFDKTHSCPYCHILELELSKKERLIYENEHFAVICPFAPKYKYETWILPKKHLPYFETEDNIDELAKALYFCFKAMYIELGDFPFNMFLHALPKTMKSGEIYYHYHFEINPRLSGNAGFELGTGIYINSIYPEEAAKKLKEALEKEEK</sequence>
<feature type="active site" description="Tele-UMP-histidine intermediate" evidence="1">
    <location>
        <position position="169"/>
    </location>
</feature>
<feature type="binding site" evidence="2">
    <location>
        <position position="46"/>
    </location>
    <ligand>
        <name>Zn(2+)</name>
        <dbReference type="ChEBI" id="CHEBI:29105"/>
    </ligand>
</feature>
<dbReference type="AlphaFoldDB" id="A0A1T5BQT0"/>
<dbReference type="Pfam" id="PF16268">
    <property type="entry name" value="DUF4921"/>
    <property type="match status" value="1"/>
</dbReference>
<evidence type="ECO:0000256" key="3">
    <source>
        <dbReference type="PIRSR" id="PIRSR000808-4"/>
    </source>
</evidence>
<reference evidence="6" key="1">
    <citation type="submission" date="2017-02" db="EMBL/GenBank/DDBJ databases">
        <authorList>
            <person name="Varghese N."/>
            <person name="Submissions S."/>
        </authorList>
    </citation>
    <scope>NUCLEOTIDE SEQUENCE [LARGE SCALE GENOMIC DNA]</scope>
    <source>
        <strain evidence="6">ATCC 35199</strain>
    </source>
</reference>
<evidence type="ECO:0000256" key="1">
    <source>
        <dbReference type="PIRSR" id="PIRSR000808-1"/>
    </source>
</evidence>
<dbReference type="GO" id="GO:0008270">
    <property type="term" value="F:zinc ion binding"/>
    <property type="evidence" value="ECO:0007669"/>
    <property type="project" value="InterPro"/>
</dbReference>
<protein>
    <submittedName>
        <fullName evidence="5">UDPglucose--hexose-1-phosphate uridylyltransferase</fullName>
    </submittedName>
</protein>
<evidence type="ECO:0000256" key="2">
    <source>
        <dbReference type="PIRSR" id="PIRSR000808-3"/>
    </source>
</evidence>
<evidence type="ECO:0000313" key="6">
    <source>
        <dbReference type="Proteomes" id="UP000243406"/>
    </source>
</evidence>